<dbReference type="PRINTS" id="PR00267">
    <property type="entry name" value="INTFRNREGFCT"/>
</dbReference>
<proteinExistence type="predicted"/>
<keyword evidence="4" id="KW-1185">Reference proteome</keyword>
<dbReference type="PANTHER" id="PTHR11949">
    <property type="entry name" value="INTERFERON REGULATORY FACTOR"/>
    <property type="match status" value="1"/>
</dbReference>
<reference evidence="3" key="2">
    <citation type="submission" date="2020-11" db="EMBL/GenBank/DDBJ databases">
        <authorList>
            <person name="McCartney M.A."/>
            <person name="Auch B."/>
            <person name="Kono T."/>
            <person name="Mallez S."/>
            <person name="Becker A."/>
            <person name="Gohl D.M."/>
            <person name="Silverstein K.A.T."/>
            <person name="Koren S."/>
            <person name="Bechman K.B."/>
            <person name="Herman A."/>
            <person name="Abrahante J.E."/>
            <person name="Garbe J."/>
        </authorList>
    </citation>
    <scope>NUCLEOTIDE SEQUENCE</scope>
    <source>
        <strain evidence="3">Duluth1</strain>
        <tissue evidence="3">Whole animal</tissue>
    </source>
</reference>
<evidence type="ECO:0000313" key="3">
    <source>
        <dbReference type="EMBL" id="KAH3778386.1"/>
    </source>
</evidence>
<gene>
    <name evidence="3" type="ORF">DPMN_179842</name>
</gene>
<accession>A0A9D4IJX6</accession>
<feature type="compositionally biased region" description="Low complexity" evidence="1">
    <location>
        <begin position="15"/>
        <end position="29"/>
    </location>
</feature>
<dbReference type="InterPro" id="IPR001346">
    <property type="entry name" value="Interferon_reg_fact_DNA-bd_dom"/>
</dbReference>
<dbReference type="InterPro" id="IPR036388">
    <property type="entry name" value="WH-like_DNA-bd_sf"/>
</dbReference>
<dbReference type="Gene3D" id="1.10.10.10">
    <property type="entry name" value="Winged helix-like DNA-binding domain superfamily/Winged helix DNA-binding domain"/>
    <property type="match status" value="1"/>
</dbReference>
<evidence type="ECO:0000256" key="1">
    <source>
        <dbReference type="SAM" id="MobiDB-lite"/>
    </source>
</evidence>
<organism evidence="3 4">
    <name type="scientific">Dreissena polymorpha</name>
    <name type="common">Zebra mussel</name>
    <name type="synonym">Mytilus polymorpha</name>
    <dbReference type="NCBI Taxonomy" id="45954"/>
    <lineage>
        <taxon>Eukaryota</taxon>
        <taxon>Metazoa</taxon>
        <taxon>Spiralia</taxon>
        <taxon>Lophotrochozoa</taxon>
        <taxon>Mollusca</taxon>
        <taxon>Bivalvia</taxon>
        <taxon>Autobranchia</taxon>
        <taxon>Heteroconchia</taxon>
        <taxon>Euheterodonta</taxon>
        <taxon>Imparidentia</taxon>
        <taxon>Neoheterodontei</taxon>
        <taxon>Myida</taxon>
        <taxon>Dreissenoidea</taxon>
        <taxon>Dreissenidae</taxon>
        <taxon>Dreissena</taxon>
    </lineage>
</organism>
<evidence type="ECO:0000259" key="2">
    <source>
        <dbReference type="PROSITE" id="PS51507"/>
    </source>
</evidence>
<dbReference type="PANTHER" id="PTHR11949:SF53">
    <property type="entry name" value="IRF TRYPTOPHAN PENTAD REPEAT DOMAIN-CONTAINING PROTEIN"/>
    <property type="match status" value="1"/>
</dbReference>
<dbReference type="Pfam" id="PF00605">
    <property type="entry name" value="IRF"/>
    <property type="match status" value="1"/>
</dbReference>
<dbReference type="GO" id="GO:0000981">
    <property type="term" value="F:DNA-binding transcription factor activity, RNA polymerase II-specific"/>
    <property type="evidence" value="ECO:0007669"/>
    <property type="project" value="TreeGrafter"/>
</dbReference>
<dbReference type="GO" id="GO:0002376">
    <property type="term" value="P:immune system process"/>
    <property type="evidence" value="ECO:0007669"/>
    <property type="project" value="TreeGrafter"/>
</dbReference>
<dbReference type="GO" id="GO:0000978">
    <property type="term" value="F:RNA polymerase II cis-regulatory region sequence-specific DNA binding"/>
    <property type="evidence" value="ECO:0007669"/>
    <property type="project" value="TreeGrafter"/>
</dbReference>
<dbReference type="Proteomes" id="UP000828390">
    <property type="component" value="Unassembled WGS sequence"/>
</dbReference>
<dbReference type="SUPFAM" id="SSF46785">
    <property type="entry name" value="Winged helix' DNA-binding domain"/>
    <property type="match status" value="1"/>
</dbReference>
<evidence type="ECO:0000313" key="4">
    <source>
        <dbReference type="Proteomes" id="UP000828390"/>
    </source>
</evidence>
<dbReference type="GO" id="GO:0005634">
    <property type="term" value="C:nucleus"/>
    <property type="evidence" value="ECO:0007669"/>
    <property type="project" value="TreeGrafter"/>
</dbReference>
<dbReference type="PROSITE" id="PS51507">
    <property type="entry name" value="IRF_2"/>
    <property type="match status" value="1"/>
</dbReference>
<dbReference type="AlphaFoldDB" id="A0A9D4IJX6"/>
<reference evidence="3" key="1">
    <citation type="journal article" date="2019" name="bioRxiv">
        <title>The Genome of the Zebra Mussel, Dreissena polymorpha: A Resource for Invasive Species Research.</title>
        <authorList>
            <person name="McCartney M.A."/>
            <person name="Auch B."/>
            <person name="Kono T."/>
            <person name="Mallez S."/>
            <person name="Zhang Y."/>
            <person name="Obille A."/>
            <person name="Becker A."/>
            <person name="Abrahante J.E."/>
            <person name="Garbe J."/>
            <person name="Badalamenti J.P."/>
            <person name="Herman A."/>
            <person name="Mangelson H."/>
            <person name="Liachko I."/>
            <person name="Sullivan S."/>
            <person name="Sone E.D."/>
            <person name="Koren S."/>
            <person name="Silverstein K.A.T."/>
            <person name="Beckman K.B."/>
            <person name="Gohl D.M."/>
        </authorList>
    </citation>
    <scope>NUCLEOTIDE SEQUENCE</scope>
    <source>
        <strain evidence="3">Duluth1</strain>
        <tissue evidence="3">Whole animal</tissue>
    </source>
</reference>
<comment type="caution">
    <text evidence="3">The sequence shown here is derived from an EMBL/GenBank/DDBJ whole genome shotgun (WGS) entry which is preliminary data.</text>
</comment>
<feature type="region of interest" description="Disordered" evidence="1">
    <location>
        <begin position="1"/>
        <end position="38"/>
    </location>
</feature>
<sequence>MKPLAGAPHQQRQHPGPSSGSTSSRRSSSCLGNTSETGIGLRPTVAIFKEWEKNKGRYREGVDPIDWPRWKTRFRCALNKLPDIKELRELNRLDTETEEPFKVYQFVTTKYGKSYQLYPV</sequence>
<protein>
    <recommendedName>
        <fullName evidence="2">IRF tryptophan pentad repeat domain-containing protein</fullName>
    </recommendedName>
</protein>
<feature type="domain" description="IRF tryptophan pentad repeat" evidence="2">
    <location>
        <begin position="1"/>
        <end position="108"/>
    </location>
</feature>
<name>A0A9D4IJX6_DREPO</name>
<dbReference type="InterPro" id="IPR036390">
    <property type="entry name" value="WH_DNA-bd_sf"/>
</dbReference>
<dbReference type="EMBL" id="JAIWYP010000009">
    <property type="protein sequence ID" value="KAH3778386.1"/>
    <property type="molecule type" value="Genomic_DNA"/>
</dbReference>